<sequence length="68" mass="7600">MLSLKAFHIFFIAVSILLGMFVGGWGVRQYLLNDRLGSLGLGVFFFVSAFILLAYGLKFIRKVDELGI</sequence>
<evidence type="ECO:0000313" key="2">
    <source>
        <dbReference type="EMBL" id="SVB66643.1"/>
    </source>
</evidence>
<dbReference type="AlphaFoldDB" id="A0A382FWJ5"/>
<organism evidence="2">
    <name type="scientific">marine metagenome</name>
    <dbReference type="NCBI Taxonomy" id="408172"/>
    <lineage>
        <taxon>unclassified sequences</taxon>
        <taxon>metagenomes</taxon>
        <taxon>ecological metagenomes</taxon>
    </lineage>
</organism>
<keyword evidence="1" id="KW-0472">Membrane</keyword>
<name>A0A382FWJ5_9ZZZZ</name>
<keyword evidence="1" id="KW-0812">Transmembrane</keyword>
<accession>A0A382FWJ5</accession>
<feature type="transmembrane region" description="Helical" evidence="1">
    <location>
        <begin position="7"/>
        <end position="27"/>
    </location>
</feature>
<proteinExistence type="predicted"/>
<keyword evidence="1" id="KW-1133">Transmembrane helix</keyword>
<evidence type="ECO:0000256" key="1">
    <source>
        <dbReference type="SAM" id="Phobius"/>
    </source>
</evidence>
<feature type="transmembrane region" description="Helical" evidence="1">
    <location>
        <begin position="39"/>
        <end position="57"/>
    </location>
</feature>
<reference evidence="2" key="1">
    <citation type="submission" date="2018-05" db="EMBL/GenBank/DDBJ databases">
        <authorList>
            <person name="Lanie J.A."/>
            <person name="Ng W.-L."/>
            <person name="Kazmierczak K.M."/>
            <person name="Andrzejewski T.M."/>
            <person name="Davidsen T.M."/>
            <person name="Wayne K.J."/>
            <person name="Tettelin H."/>
            <person name="Glass J.I."/>
            <person name="Rusch D."/>
            <person name="Podicherti R."/>
            <person name="Tsui H.-C.T."/>
            <person name="Winkler M.E."/>
        </authorList>
    </citation>
    <scope>NUCLEOTIDE SEQUENCE</scope>
</reference>
<dbReference type="EMBL" id="UINC01051917">
    <property type="protein sequence ID" value="SVB66643.1"/>
    <property type="molecule type" value="Genomic_DNA"/>
</dbReference>
<protein>
    <submittedName>
        <fullName evidence="2">Uncharacterized protein</fullName>
    </submittedName>
</protein>
<gene>
    <name evidence="2" type="ORF">METZ01_LOCUS219497</name>
</gene>